<dbReference type="EMBL" id="CP032869">
    <property type="protein sequence ID" value="AYL96126.1"/>
    <property type="molecule type" value="Genomic_DNA"/>
</dbReference>
<evidence type="ECO:0000256" key="1">
    <source>
        <dbReference type="SAM" id="SignalP"/>
    </source>
</evidence>
<keyword evidence="3" id="KW-1185">Reference proteome</keyword>
<dbReference type="Pfam" id="PF14094">
    <property type="entry name" value="DUF4272"/>
    <property type="match status" value="1"/>
</dbReference>
<dbReference type="AlphaFoldDB" id="A0A494VLI0"/>
<proteinExistence type="predicted"/>
<evidence type="ECO:0000313" key="2">
    <source>
        <dbReference type="EMBL" id="AYL96126.1"/>
    </source>
</evidence>
<reference evidence="2 3" key="1">
    <citation type="submission" date="2018-10" db="EMBL/GenBank/DDBJ databases">
        <title>Genome sequencing of Mucilaginibacter sp. HYN0043.</title>
        <authorList>
            <person name="Kim M."/>
            <person name="Yi H."/>
        </authorList>
    </citation>
    <scope>NUCLEOTIDE SEQUENCE [LARGE SCALE GENOMIC DNA]</scope>
    <source>
        <strain evidence="2 3">HYN0043</strain>
    </source>
</reference>
<organism evidence="2 3">
    <name type="scientific">Mucilaginibacter celer</name>
    <dbReference type="NCBI Taxonomy" id="2305508"/>
    <lineage>
        <taxon>Bacteria</taxon>
        <taxon>Pseudomonadati</taxon>
        <taxon>Bacteroidota</taxon>
        <taxon>Sphingobacteriia</taxon>
        <taxon>Sphingobacteriales</taxon>
        <taxon>Sphingobacteriaceae</taxon>
        <taxon>Mucilaginibacter</taxon>
    </lineage>
</organism>
<feature type="signal peptide" evidence="1">
    <location>
        <begin position="1"/>
        <end position="26"/>
    </location>
</feature>
<dbReference type="KEGG" id="muh:HYN43_012865"/>
<accession>A0A494VLI0</accession>
<sequence length="254" mass="29279">MKKYKILFAGLAAFLFACNNSNKPQAQEPVTKPVEYVKPTAEQAERRRTSEAYCKLHEIPVYKNPNALFTDPESKVSIRTKDEIVNRALALMYLGIKSEGETKDKLDELDKKYHMSSNFTAKEKEYVNTAQPTAQQTADANWRYESLHVMLWALGYIDNLSYPDTVCNVYKDVKIIYDLSEEQFRAKAKLRSRKEILDQADLILRLHWACVSARLKNKAAPGKLDADIVSERHYALNWLINYMNQAWDDVTTDT</sequence>
<feature type="chain" id="PRO_5019740128" evidence="1">
    <location>
        <begin position="27"/>
        <end position="254"/>
    </location>
</feature>
<name>A0A494VLI0_9SPHI</name>
<dbReference type="Proteomes" id="UP000270046">
    <property type="component" value="Chromosome"/>
</dbReference>
<dbReference type="RefSeq" id="WP_119409730.1">
    <property type="nucleotide sequence ID" value="NZ_CP032869.1"/>
</dbReference>
<evidence type="ECO:0000313" key="3">
    <source>
        <dbReference type="Proteomes" id="UP000270046"/>
    </source>
</evidence>
<protein>
    <submittedName>
        <fullName evidence="2">DUF4272 domain-containing protein</fullName>
    </submittedName>
</protein>
<keyword evidence="1" id="KW-0732">Signal</keyword>
<gene>
    <name evidence="2" type="ORF">HYN43_012865</name>
</gene>
<dbReference type="PROSITE" id="PS51257">
    <property type="entry name" value="PROKAR_LIPOPROTEIN"/>
    <property type="match status" value="1"/>
</dbReference>
<dbReference type="InterPro" id="IPR025368">
    <property type="entry name" value="DUF4272"/>
</dbReference>
<dbReference type="OrthoDB" id="4399984at2"/>